<evidence type="ECO:0000313" key="2">
    <source>
        <dbReference type="Proteomes" id="UP000805614"/>
    </source>
</evidence>
<comment type="caution">
    <text evidence="1">The sequence shown here is derived from an EMBL/GenBank/DDBJ whole genome shotgun (WGS) entry which is preliminary data.</text>
</comment>
<proteinExistence type="predicted"/>
<accession>A0ABR7LK50</accession>
<organism evidence="1 2">
    <name type="scientific">Actinomadura alba</name>
    <dbReference type="NCBI Taxonomy" id="406431"/>
    <lineage>
        <taxon>Bacteria</taxon>
        <taxon>Bacillati</taxon>
        <taxon>Actinomycetota</taxon>
        <taxon>Actinomycetes</taxon>
        <taxon>Streptosporangiales</taxon>
        <taxon>Thermomonosporaceae</taxon>
        <taxon>Actinomadura</taxon>
    </lineage>
</organism>
<dbReference type="Proteomes" id="UP000805614">
    <property type="component" value="Unassembled WGS sequence"/>
</dbReference>
<gene>
    <name evidence="1" type="ORF">HKK74_05025</name>
</gene>
<protein>
    <recommendedName>
        <fullName evidence="3">Glycolipid-binding family protein</fullName>
    </recommendedName>
</protein>
<dbReference type="EMBL" id="JABVEC010000002">
    <property type="protein sequence ID" value="MBC6464862.1"/>
    <property type="molecule type" value="Genomic_DNA"/>
</dbReference>
<name>A0ABR7LK50_9ACTN</name>
<reference evidence="1 2" key="1">
    <citation type="submission" date="2020-06" db="EMBL/GenBank/DDBJ databases">
        <title>Actinomadura xiongansis sp. nov., isolated from soil of Baiyangdian.</title>
        <authorList>
            <person name="Zhang X."/>
        </authorList>
    </citation>
    <scope>NUCLEOTIDE SEQUENCE [LARGE SCALE GENOMIC DNA]</scope>
    <source>
        <strain evidence="1 2">HBUM206468</strain>
    </source>
</reference>
<dbReference type="RefSeq" id="WP_187241833.1">
    <property type="nucleotide sequence ID" value="NZ_BAAAOK010000008.1"/>
</dbReference>
<sequence length="193" mass="20756">MPRGTYTDPESGATEVFQCAPGAGGWRYVGERSDGLRTDLTVDSRWHQIRVQVGARDLLLRGGLVGRDLLWVRSAGEHGEEHSAEAAGFLGDSPGFLVAVARSLRLEPGSQGDVRLVRLSAPALSALTVTQRWRLTEVTTYDTDLTPLPVERYEVTDLATGEASAVHIAGDVVLDAPGVELTDLETPPTLPQQ</sequence>
<evidence type="ECO:0000313" key="1">
    <source>
        <dbReference type="EMBL" id="MBC6464862.1"/>
    </source>
</evidence>
<keyword evidence="2" id="KW-1185">Reference proteome</keyword>
<evidence type="ECO:0008006" key="3">
    <source>
        <dbReference type="Google" id="ProtNLM"/>
    </source>
</evidence>